<accession>A0A8H9M5G2</accession>
<reference evidence="2" key="2">
    <citation type="submission" date="2020-09" db="EMBL/GenBank/DDBJ databases">
        <authorList>
            <person name="Sun Q."/>
            <person name="Kim S."/>
        </authorList>
    </citation>
    <scope>NUCLEOTIDE SEQUENCE</scope>
    <source>
        <strain evidence="2">KCTC 32337</strain>
    </source>
</reference>
<evidence type="ECO:0000313" key="3">
    <source>
        <dbReference type="Proteomes" id="UP000622604"/>
    </source>
</evidence>
<dbReference type="CDD" id="cd03441">
    <property type="entry name" value="R_hydratase_like"/>
    <property type="match status" value="1"/>
</dbReference>
<dbReference type="InterPro" id="IPR039569">
    <property type="entry name" value="FAS1-like_DH_region"/>
</dbReference>
<evidence type="ECO:0000313" key="2">
    <source>
        <dbReference type="EMBL" id="GGZ78769.1"/>
    </source>
</evidence>
<dbReference type="EMBL" id="BMZC01000015">
    <property type="protein sequence ID" value="GGZ78769.1"/>
    <property type="molecule type" value="Genomic_DNA"/>
</dbReference>
<proteinExistence type="predicted"/>
<dbReference type="Pfam" id="PF13452">
    <property type="entry name" value="FAS1_DH_region"/>
    <property type="match status" value="1"/>
</dbReference>
<sequence>MTDQKDSSKGKLTEHDIALQQELIGLDEVNVTREFHSQVYEDAIRNFALSIGDDNSLYCDPDYAASTHWGSVVAPQIMTAIINEPLLGERIPRELKKRTAGLFRGCQTFVSGGTWDWYRPIKPGDRLYSFEGEESMELKESEFGGKSLHIVHRYVKFNQDAQVVGVYRMLRILSERDTAKKKGKYKDIEFGEYSKEDMIAFDKAYLQEKPRGAQTRVWDDVAVDDEMMPLLKGPLTVTDVILAHCAGYGLAPYRMLATARIAAKDRVRMPLLYSPNERGILDTSARVHWDTKAAKSVGNPEAYDWGLQREFWLYHAVSDWMGDNAFVVSMHDEIRRFNYLGDMQTLTGKVTKKYTKDGMNLVDLQVVATNQRGEETAVANATVSLPKTADTAPKLPDVPEDIQTKAVKFLEAHKQLKQQKAGK</sequence>
<comment type="caution">
    <text evidence="2">The sequence shown here is derived from an EMBL/GenBank/DDBJ whole genome shotgun (WGS) entry which is preliminary data.</text>
</comment>
<dbReference type="RefSeq" id="WP_191867076.1">
    <property type="nucleotide sequence ID" value="NZ_BMZC01000015.1"/>
</dbReference>
<evidence type="ECO:0000259" key="1">
    <source>
        <dbReference type="Pfam" id="PF13452"/>
    </source>
</evidence>
<feature type="domain" description="FAS1-like dehydratase" evidence="1">
    <location>
        <begin position="35"/>
        <end position="155"/>
    </location>
</feature>
<dbReference type="Proteomes" id="UP000622604">
    <property type="component" value="Unassembled WGS sequence"/>
</dbReference>
<dbReference type="AlphaFoldDB" id="A0A8H9M5G2"/>
<organism evidence="2 3">
    <name type="scientific">Paraglaciecola chathamensis</name>
    <dbReference type="NCBI Taxonomy" id="368405"/>
    <lineage>
        <taxon>Bacteria</taxon>
        <taxon>Pseudomonadati</taxon>
        <taxon>Pseudomonadota</taxon>
        <taxon>Gammaproteobacteria</taxon>
        <taxon>Alteromonadales</taxon>
        <taxon>Alteromonadaceae</taxon>
        <taxon>Paraglaciecola</taxon>
    </lineage>
</organism>
<gene>
    <name evidence="2" type="ORF">GCM10011274_40950</name>
</gene>
<protein>
    <submittedName>
        <fullName evidence="2">Acyl dehydratase</fullName>
    </submittedName>
</protein>
<dbReference type="SUPFAM" id="SSF54637">
    <property type="entry name" value="Thioesterase/thiol ester dehydrase-isomerase"/>
    <property type="match status" value="2"/>
</dbReference>
<dbReference type="Gene3D" id="3.10.129.10">
    <property type="entry name" value="Hotdog Thioesterase"/>
    <property type="match status" value="2"/>
</dbReference>
<name>A0A8H9M5G2_9ALTE</name>
<reference evidence="2" key="1">
    <citation type="journal article" date="2014" name="Int. J. Syst. Evol. Microbiol.">
        <title>Complete genome sequence of Corynebacterium casei LMG S-19264T (=DSM 44701T), isolated from a smear-ripened cheese.</title>
        <authorList>
            <consortium name="US DOE Joint Genome Institute (JGI-PGF)"/>
            <person name="Walter F."/>
            <person name="Albersmeier A."/>
            <person name="Kalinowski J."/>
            <person name="Ruckert C."/>
        </authorList>
    </citation>
    <scope>NUCLEOTIDE SEQUENCE</scope>
    <source>
        <strain evidence="2">KCTC 32337</strain>
    </source>
</reference>
<dbReference type="InterPro" id="IPR029069">
    <property type="entry name" value="HotDog_dom_sf"/>
</dbReference>